<organism evidence="2 3">
    <name type="scientific">Pseudomonas fluorescens</name>
    <dbReference type="NCBI Taxonomy" id="294"/>
    <lineage>
        <taxon>Bacteria</taxon>
        <taxon>Pseudomonadati</taxon>
        <taxon>Pseudomonadota</taxon>
        <taxon>Gammaproteobacteria</taxon>
        <taxon>Pseudomonadales</taxon>
        <taxon>Pseudomonadaceae</taxon>
        <taxon>Pseudomonas</taxon>
    </lineage>
</organism>
<protein>
    <submittedName>
        <fullName evidence="2">Uncharacterized protein</fullName>
    </submittedName>
</protein>
<comment type="caution">
    <text evidence="2">The sequence shown here is derived from an EMBL/GenBank/DDBJ whole genome shotgun (WGS) entry which is preliminary data.</text>
</comment>
<dbReference type="EMBL" id="MSDF01000053">
    <property type="protein sequence ID" value="OPA85703.1"/>
    <property type="molecule type" value="Genomic_DNA"/>
</dbReference>
<dbReference type="Proteomes" id="UP000190965">
    <property type="component" value="Unassembled WGS sequence"/>
</dbReference>
<evidence type="ECO:0000313" key="2">
    <source>
        <dbReference type="EMBL" id="OPA85703.1"/>
    </source>
</evidence>
<gene>
    <name evidence="2" type="ORF">BFW87_27065</name>
</gene>
<reference evidence="2 3" key="1">
    <citation type="submission" date="2016-12" db="EMBL/GenBank/DDBJ databases">
        <title>Draft genome sequences of seven strains of Pseudomonas fluorescens that produce 4-formylaminooxyvinylglycine.</title>
        <authorList>
            <person name="Okrent R.A."/>
            <person name="Manning V.A."/>
            <person name="Trippe K.M."/>
        </authorList>
    </citation>
    <scope>NUCLEOTIDE SEQUENCE [LARGE SCALE GENOMIC DNA]</scope>
    <source>
        <strain evidence="2 3">P5A</strain>
    </source>
</reference>
<evidence type="ECO:0000256" key="1">
    <source>
        <dbReference type="SAM" id="MobiDB-lite"/>
    </source>
</evidence>
<evidence type="ECO:0000313" key="3">
    <source>
        <dbReference type="Proteomes" id="UP000190965"/>
    </source>
</evidence>
<dbReference type="AlphaFoldDB" id="A0A1T2Y0W0"/>
<sequence>MGCAAAPVKPSRFYNWNAAAGFRAASRPNAGQARSPQQARSPGGSVDGLTSYCPSEKTDSASCQTVS</sequence>
<feature type="region of interest" description="Disordered" evidence="1">
    <location>
        <begin position="25"/>
        <end position="67"/>
    </location>
</feature>
<name>A0A1T2Y0W0_PSEFL</name>
<accession>A0A1T2Y0W0</accession>
<proteinExistence type="predicted"/>